<dbReference type="EMBL" id="DS566049">
    <property type="status" value="NOT_ANNOTATED_CDS"/>
    <property type="molecule type" value="Genomic_DNA"/>
</dbReference>
<dbReference type="STRING" id="164328.H3GU83"/>
<accession>H3GU83</accession>
<sequence>MRSDQRSDMSLMCFAGRTNAVLELGKRLLQRDDAWKDKCAALTELRQLLDAFSRLQSETSDAQDVAVDLPSLLSPENMQALTQPFRATLTDLRSTVVKEASATLALLAQTLGPVRCKILVRDLFPTLLEARGGSNKVNTGAVNSCIEAIVEAVPSRFVLAPVLRVLDTTK</sequence>
<dbReference type="HOGENOM" id="CLU_134115_0_0_1"/>
<evidence type="ECO:0000313" key="2">
    <source>
        <dbReference type="Proteomes" id="UP000005238"/>
    </source>
</evidence>
<reference evidence="2" key="1">
    <citation type="journal article" date="2006" name="Science">
        <title>Phytophthora genome sequences uncover evolutionary origins and mechanisms of pathogenesis.</title>
        <authorList>
            <person name="Tyler B.M."/>
            <person name="Tripathy S."/>
            <person name="Zhang X."/>
            <person name="Dehal P."/>
            <person name="Jiang R.H."/>
            <person name="Aerts A."/>
            <person name="Arredondo F.D."/>
            <person name="Baxter L."/>
            <person name="Bensasson D."/>
            <person name="Beynon J.L."/>
            <person name="Chapman J."/>
            <person name="Damasceno C.M."/>
            <person name="Dorrance A.E."/>
            <person name="Dou D."/>
            <person name="Dickerman A.W."/>
            <person name="Dubchak I.L."/>
            <person name="Garbelotto M."/>
            <person name="Gijzen M."/>
            <person name="Gordon S.G."/>
            <person name="Govers F."/>
            <person name="Grunwald N.J."/>
            <person name="Huang W."/>
            <person name="Ivors K.L."/>
            <person name="Jones R.W."/>
            <person name="Kamoun S."/>
            <person name="Krampis K."/>
            <person name="Lamour K.H."/>
            <person name="Lee M.K."/>
            <person name="McDonald W.H."/>
            <person name="Medina M."/>
            <person name="Meijer H.J."/>
            <person name="Nordberg E.K."/>
            <person name="Maclean D.J."/>
            <person name="Ospina-Giraldo M.D."/>
            <person name="Morris P.F."/>
            <person name="Phuntumart V."/>
            <person name="Putnam N.H."/>
            <person name="Rash S."/>
            <person name="Rose J.K."/>
            <person name="Sakihama Y."/>
            <person name="Salamov A.A."/>
            <person name="Savidor A."/>
            <person name="Scheuring C.F."/>
            <person name="Smith B.M."/>
            <person name="Sobral B.W."/>
            <person name="Terry A."/>
            <person name="Torto-Alalibo T.A."/>
            <person name="Win J."/>
            <person name="Xu Z."/>
            <person name="Zhang H."/>
            <person name="Grigoriev I.V."/>
            <person name="Rokhsar D.S."/>
            <person name="Boore J.L."/>
        </authorList>
    </citation>
    <scope>NUCLEOTIDE SEQUENCE [LARGE SCALE GENOMIC DNA]</scope>
    <source>
        <strain evidence="2">Pr102</strain>
    </source>
</reference>
<dbReference type="InterPro" id="IPR016024">
    <property type="entry name" value="ARM-type_fold"/>
</dbReference>
<proteinExistence type="predicted"/>
<dbReference type="AlphaFoldDB" id="H3GU83"/>
<dbReference type="VEuPathDB" id="FungiDB:KRP23_6811"/>
<keyword evidence="2" id="KW-1185">Reference proteome</keyword>
<dbReference type="SUPFAM" id="SSF48371">
    <property type="entry name" value="ARM repeat"/>
    <property type="match status" value="1"/>
</dbReference>
<dbReference type="eggNOG" id="ENOG502S6FV">
    <property type="taxonomic scope" value="Eukaryota"/>
</dbReference>
<dbReference type="InParanoid" id="H3GU83"/>
<evidence type="ECO:0000313" key="1">
    <source>
        <dbReference type="EnsemblProtists" id="Phyra80765"/>
    </source>
</evidence>
<dbReference type="EnsemblProtists" id="Phyra80765">
    <property type="protein sequence ID" value="Phyra80765"/>
    <property type="gene ID" value="Phyra80765"/>
</dbReference>
<reference evidence="1" key="2">
    <citation type="submission" date="2015-06" db="UniProtKB">
        <authorList>
            <consortium name="EnsemblProtists"/>
        </authorList>
    </citation>
    <scope>IDENTIFICATION</scope>
    <source>
        <strain evidence="1">Pr102</strain>
    </source>
</reference>
<dbReference type="Proteomes" id="UP000005238">
    <property type="component" value="Unassembled WGS sequence"/>
</dbReference>
<evidence type="ECO:0008006" key="3">
    <source>
        <dbReference type="Google" id="ProtNLM"/>
    </source>
</evidence>
<dbReference type="Gene3D" id="1.25.10.10">
    <property type="entry name" value="Leucine-rich Repeat Variant"/>
    <property type="match status" value="1"/>
</dbReference>
<dbReference type="InterPro" id="IPR011989">
    <property type="entry name" value="ARM-like"/>
</dbReference>
<dbReference type="VEuPathDB" id="FungiDB:KRP22_10075"/>
<organism evidence="1 2">
    <name type="scientific">Phytophthora ramorum</name>
    <name type="common">Sudden oak death agent</name>
    <dbReference type="NCBI Taxonomy" id="164328"/>
    <lineage>
        <taxon>Eukaryota</taxon>
        <taxon>Sar</taxon>
        <taxon>Stramenopiles</taxon>
        <taxon>Oomycota</taxon>
        <taxon>Peronosporomycetes</taxon>
        <taxon>Peronosporales</taxon>
        <taxon>Peronosporaceae</taxon>
        <taxon>Phytophthora</taxon>
    </lineage>
</organism>
<name>H3GU83_PHYRM</name>
<protein>
    <recommendedName>
        <fullName evidence="3">CLASP N-terminal domain-containing protein</fullName>
    </recommendedName>
</protein>